<comment type="similarity">
    <text evidence="2 7">Belongs to the UPF0056 (MarC) family.</text>
</comment>
<evidence type="ECO:0000256" key="5">
    <source>
        <dbReference type="ARBA" id="ARBA00022989"/>
    </source>
</evidence>
<dbReference type="RefSeq" id="WP_101010828.1">
    <property type="nucleotide sequence ID" value="NZ_FRFC01000005.1"/>
</dbReference>
<dbReference type="AlphaFoldDB" id="A0A2H1EIT9"/>
<evidence type="ECO:0000256" key="1">
    <source>
        <dbReference type="ARBA" id="ARBA00004651"/>
    </source>
</evidence>
<protein>
    <recommendedName>
        <fullName evidence="7">UPF0056 membrane protein</fullName>
    </recommendedName>
</protein>
<keyword evidence="9" id="KW-1185">Reference proteome</keyword>
<feature type="transmembrane region" description="Helical" evidence="7">
    <location>
        <begin position="72"/>
        <end position="93"/>
    </location>
</feature>
<dbReference type="Pfam" id="PF01914">
    <property type="entry name" value="MarC"/>
    <property type="match status" value="1"/>
</dbReference>
<evidence type="ECO:0000256" key="6">
    <source>
        <dbReference type="ARBA" id="ARBA00023136"/>
    </source>
</evidence>
<comment type="subcellular location">
    <subcellularLocation>
        <location evidence="1 7">Cell membrane</location>
        <topology evidence="1 7">Multi-pass membrane protein</topology>
    </subcellularLocation>
</comment>
<evidence type="ECO:0000256" key="3">
    <source>
        <dbReference type="ARBA" id="ARBA00022475"/>
    </source>
</evidence>
<dbReference type="InterPro" id="IPR002771">
    <property type="entry name" value="Multi_antbiot-R_MarC"/>
</dbReference>
<name>A0A2H1EIT9_9ARCH</name>
<keyword evidence="5 7" id="KW-1133">Transmembrane helix</keyword>
<dbReference type="OrthoDB" id="10856at2157"/>
<evidence type="ECO:0000256" key="2">
    <source>
        <dbReference type="ARBA" id="ARBA00009784"/>
    </source>
</evidence>
<keyword evidence="6 7" id="KW-0472">Membrane</keyword>
<dbReference type="PANTHER" id="PTHR33508">
    <property type="entry name" value="UPF0056 MEMBRANE PROTEIN YHCE"/>
    <property type="match status" value="1"/>
</dbReference>
<keyword evidence="4 7" id="KW-0812">Transmembrane</keyword>
<accession>A0A2H1EIT9</accession>
<keyword evidence="3" id="KW-1003">Cell membrane</keyword>
<proteinExistence type="inferred from homology"/>
<dbReference type="EMBL" id="FRFC01000005">
    <property type="protein sequence ID" value="SHO47812.1"/>
    <property type="molecule type" value="Genomic_DNA"/>
</dbReference>
<evidence type="ECO:0000256" key="4">
    <source>
        <dbReference type="ARBA" id="ARBA00022692"/>
    </source>
</evidence>
<organism evidence="8 9">
    <name type="scientific">Nitrosotalea sinensis</name>
    <dbReference type="NCBI Taxonomy" id="1499975"/>
    <lineage>
        <taxon>Archaea</taxon>
        <taxon>Nitrososphaerota</taxon>
        <taxon>Nitrososphaeria</taxon>
        <taxon>Nitrosotaleales</taxon>
        <taxon>Nitrosotaleaceae</taxon>
        <taxon>Nitrosotalea</taxon>
    </lineage>
</organism>
<gene>
    <name evidence="8" type="ORF">NSIN_40238</name>
</gene>
<feature type="transmembrane region" description="Helical" evidence="7">
    <location>
        <begin position="176"/>
        <end position="197"/>
    </location>
</feature>
<evidence type="ECO:0000256" key="7">
    <source>
        <dbReference type="RuleBase" id="RU362048"/>
    </source>
</evidence>
<dbReference type="Proteomes" id="UP000232412">
    <property type="component" value="Unassembled WGS sequence"/>
</dbReference>
<feature type="transmembrane region" description="Helical" evidence="7">
    <location>
        <begin position="44"/>
        <end position="66"/>
    </location>
</feature>
<dbReference type="PANTHER" id="PTHR33508:SF1">
    <property type="entry name" value="UPF0056 MEMBRANE PROTEIN YHCE"/>
    <property type="match status" value="1"/>
</dbReference>
<evidence type="ECO:0000313" key="8">
    <source>
        <dbReference type="EMBL" id="SHO47812.1"/>
    </source>
</evidence>
<feature type="transmembrane region" description="Helical" evidence="7">
    <location>
        <begin position="114"/>
        <end position="132"/>
    </location>
</feature>
<reference evidence="9" key="1">
    <citation type="submission" date="2016-12" db="EMBL/GenBank/DDBJ databases">
        <authorList>
            <person name="Herbold C."/>
        </authorList>
    </citation>
    <scope>NUCLEOTIDE SEQUENCE [LARGE SCALE GENOMIC DNA]</scope>
</reference>
<feature type="transmembrane region" description="Helical" evidence="7">
    <location>
        <begin position="138"/>
        <end position="155"/>
    </location>
</feature>
<feature type="transmembrane region" description="Helical" evidence="7">
    <location>
        <begin position="12"/>
        <end position="32"/>
    </location>
</feature>
<dbReference type="NCBIfam" id="TIGR00427">
    <property type="entry name" value="NAAT family transporter"/>
    <property type="match status" value="1"/>
</dbReference>
<sequence>MIPDILVGLPKAIITLFVVIDPIACVPVIIALTGKMETKQKKSISNLTIITVAILLFIFAFVGTTLLSTLSISIYSFMIAGGVLLFLVSMELLTHGEWKFGSQNLQDESGIVPLAFPLLAGPGALTTVMLSFETYGPLVTGLSIIIVSGITYAILRSVEPIYRFLGKRGSMIVTRIFAIIIAAFAVQFVIDGIKQIFSLN</sequence>
<evidence type="ECO:0000313" key="9">
    <source>
        <dbReference type="Proteomes" id="UP000232412"/>
    </source>
</evidence>
<dbReference type="GO" id="GO:0005886">
    <property type="term" value="C:plasma membrane"/>
    <property type="evidence" value="ECO:0007669"/>
    <property type="project" value="UniProtKB-SubCell"/>
</dbReference>